<comment type="caution">
    <text evidence="1">The sequence shown here is derived from an EMBL/GenBank/DDBJ whole genome shotgun (WGS) entry which is preliminary data.</text>
</comment>
<gene>
    <name evidence="1" type="ORF">C493_08271</name>
</gene>
<keyword evidence="2" id="KW-1185">Reference proteome</keyword>
<dbReference type="EMBL" id="AOHZ01000041">
    <property type="protein sequence ID" value="ELY57466.1"/>
    <property type="molecule type" value="Genomic_DNA"/>
</dbReference>
<evidence type="ECO:0000313" key="1">
    <source>
        <dbReference type="EMBL" id="ELY57466.1"/>
    </source>
</evidence>
<organism evidence="1 2">
    <name type="scientific">Natronolimnohabitans innermongolicus JCM 12255</name>
    <dbReference type="NCBI Taxonomy" id="1227499"/>
    <lineage>
        <taxon>Archaea</taxon>
        <taxon>Methanobacteriati</taxon>
        <taxon>Methanobacteriota</taxon>
        <taxon>Stenosarchaea group</taxon>
        <taxon>Halobacteria</taxon>
        <taxon>Halobacteriales</taxon>
        <taxon>Natrialbaceae</taxon>
        <taxon>Natronolimnohabitans</taxon>
    </lineage>
</organism>
<proteinExistence type="predicted"/>
<reference evidence="1 2" key="1">
    <citation type="journal article" date="2014" name="PLoS Genet.">
        <title>Phylogenetically driven sequencing of extremely halophilic archaea reveals strategies for static and dynamic osmo-response.</title>
        <authorList>
            <person name="Becker E.A."/>
            <person name="Seitzer P.M."/>
            <person name="Tritt A."/>
            <person name="Larsen D."/>
            <person name="Krusor M."/>
            <person name="Yao A.I."/>
            <person name="Wu D."/>
            <person name="Madern D."/>
            <person name="Eisen J.A."/>
            <person name="Darling A.E."/>
            <person name="Facciotti M.T."/>
        </authorList>
    </citation>
    <scope>NUCLEOTIDE SEQUENCE [LARGE SCALE GENOMIC DNA]</scope>
    <source>
        <strain evidence="1 2">JCM 12255</strain>
    </source>
</reference>
<name>L9X7S0_9EURY</name>
<evidence type="ECO:0000313" key="2">
    <source>
        <dbReference type="Proteomes" id="UP000011602"/>
    </source>
</evidence>
<dbReference type="AlphaFoldDB" id="L9X7S0"/>
<dbReference type="RefSeq" id="WP_007258953.1">
    <property type="nucleotide sequence ID" value="NZ_AOHZ01000041.1"/>
</dbReference>
<protein>
    <submittedName>
        <fullName evidence="1">Uncharacterized protein</fullName>
    </submittedName>
</protein>
<sequence>MLGQFEQPFVPLAVGELSANPLEFAAGSGLLEEAPEFVGKLGAEVLGFAGLDALRERRQRRPGDAQCGLSGVKLCALLDLADEVVVLHGRQ</sequence>
<dbReference type="Proteomes" id="UP000011602">
    <property type="component" value="Unassembled WGS sequence"/>
</dbReference>
<accession>L9X7S0</accession>